<evidence type="ECO:0000313" key="2">
    <source>
        <dbReference type="EMBL" id="MDT0478282.1"/>
    </source>
</evidence>
<protein>
    <submittedName>
        <fullName evidence="2">Fatty acid hydroxylase family protein</fullName>
    </submittedName>
</protein>
<feature type="region of interest" description="Disordered" evidence="1">
    <location>
        <begin position="49"/>
        <end position="71"/>
    </location>
</feature>
<evidence type="ECO:0000256" key="1">
    <source>
        <dbReference type="SAM" id="MobiDB-lite"/>
    </source>
</evidence>
<dbReference type="Proteomes" id="UP001180489">
    <property type="component" value="Unassembled WGS sequence"/>
</dbReference>
<evidence type="ECO:0000313" key="3">
    <source>
        <dbReference type="Proteomes" id="UP001180489"/>
    </source>
</evidence>
<sequence length="71" mass="7500">GHYGSDLSCWDHLFGSFTWRPGREPAAVGLHDPASFPGTGEILASLLHPWRRPEPEPPAGTGTPAGPDATP</sequence>
<comment type="caution">
    <text evidence="2">The sequence shown here is derived from an EMBL/GenBank/DDBJ whole genome shotgun (WGS) entry which is preliminary data.</text>
</comment>
<gene>
    <name evidence="2" type="ORF">RM863_39875</name>
</gene>
<feature type="non-terminal residue" evidence="2">
    <location>
        <position position="1"/>
    </location>
</feature>
<feature type="compositionally biased region" description="Low complexity" evidence="1">
    <location>
        <begin position="59"/>
        <end position="71"/>
    </location>
</feature>
<keyword evidence="3" id="KW-1185">Reference proteome</keyword>
<accession>A0ABU2UYC5</accession>
<organism evidence="2 3">
    <name type="scientific">Streptomyces hintoniae</name>
    <dbReference type="NCBI Taxonomy" id="3075521"/>
    <lineage>
        <taxon>Bacteria</taxon>
        <taxon>Bacillati</taxon>
        <taxon>Actinomycetota</taxon>
        <taxon>Actinomycetes</taxon>
        <taxon>Kitasatosporales</taxon>
        <taxon>Streptomycetaceae</taxon>
        <taxon>Streptomyces</taxon>
    </lineage>
</organism>
<dbReference type="EMBL" id="JAVRFF010000303">
    <property type="protein sequence ID" value="MDT0478282.1"/>
    <property type="molecule type" value="Genomic_DNA"/>
</dbReference>
<name>A0ABU2UYC5_9ACTN</name>
<proteinExistence type="predicted"/>
<reference evidence="2" key="1">
    <citation type="submission" date="2024-05" db="EMBL/GenBank/DDBJ databases">
        <title>30 novel species of actinomycetes from the DSMZ collection.</title>
        <authorList>
            <person name="Nouioui I."/>
        </authorList>
    </citation>
    <scope>NUCLEOTIDE SEQUENCE</scope>
    <source>
        <strain evidence="2">DSM 41014</strain>
    </source>
</reference>